<feature type="transmembrane region" description="Helical" evidence="1">
    <location>
        <begin position="12"/>
        <end position="37"/>
    </location>
</feature>
<keyword evidence="1" id="KW-1133">Transmembrane helix</keyword>
<proteinExistence type="predicted"/>
<dbReference type="eggNOG" id="ENOG5031ZJ8">
    <property type="taxonomic scope" value="Bacteria"/>
</dbReference>
<evidence type="ECO:0000256" key="1">
    <source>
        <dbReference type="SAM" id="Phobius"/>
    </source>
</evidence>
<dbReference type="AlphaFoldDB" id="N9UA60"/>
<evidence type="ECO:0000313" key="2">
    <source>
        <dbReference type="EMBL" id="ENY53616.1"/>
    </source>
</evidence>
<comment type="caution">
    <text evidence="2">The sequence shown here is derived from an EMBL/GenBank/DDBJ whole genome shotgun (WGS) entry which is preliminary data.</text>
</comment>
<dbReference type="RefSeq" id="WP_002882097.1">
    <property type="nucleotide sequence ID" value="NZ_AMWK01000016.1"/>
</dbReference>
<keyword evidence="3" id="KW-1185">Reference proteome</keyword>
<keyword evidence="1" id="KW-0812">Transmembrane</keyword>
<dbReference type="Proteomes" id="UP000013137">
    <property type="component" value="Unassembled WGS sequence"/>
</dbReference>
<dbReference type="PATRIC" id="fig|1188234.3.peg.618"/>
<evidence type="ECO:0000313" key="3">
    <source>
        <dbReference type="Proteomes" id="UP000013137"/>
    </source>
</evidence>
<organism evidence="2 3">
    <name type="scientific">Metamycoplasma alkalescens 14918</name>
    <dbReference type="NCBI Taxonomy" id="1188234"/>
    <lineage>
        <taxon>Bacteria</taxon>
        <taxon>Bacillati</taxon>
        <taxon>Mycoplasmatota</taxon>
        <taxon>Mycoplasmoidales</taxon>
        <taxon>Metamycoplasmataceae</taxon>
        <taxon>Metamycoplasma</taxon>
    </lineage>
</organism>
<feature type="transmembrane region" description="Helical" evidence="1">
    <location>
        <begin position="57"/>
        <end position="82"/>
    </location>
</feature>
<dbReference type="EMBL" id="AMWK01000016">
    <property type="protein sequence ID" value="ENY53616.1"/>
    <property type="molecule type" value="Genomic_DNA"/>
</dbReference>
<sequence length="216" mass="25068">MKIAVLSKRGIALKYFLNISFLIIFVLIALATTFLVFWKTKSTSSTKTFLVYLYSNWKTLVISGFIFKIVFNLSWLVTFSFLKNQFFQDSISGIPYPRYYKLFNMFSQDSKIIYTKSSIPFEDTPDATKINNSKKEMSSQQQLEISKSLLDPNLSHNLFDSKLEKPTTTFEVDISIPPIDKEKKLLEYYSYSLDDPTLKNKDTLFISEPNLVKDKT</sequence>
<gene>
    <name evidence="2" type="ORF">MALK_6440</name>
</gene>
<dbReference type="OrthoDB" id="10016086at2"/>
<protein>
    <submittedName>
        <fullName evidence="2">Uncharacterized protein</fullName>
    </submittedName>
</protein>
<accession>N9UA60</accession>
<keyword evidence="1" id="KW-0472">Membrane</keyword>
<reference evidence="2 3" key="1">
    <citation type="journal article" date="2013" name="Genome Announc.">
        <title>Draft Genome Sequences of Mycoplasma alkalescens, Mycoplasma arginini, and Mycoplasma bovigenitalium, Three Species with Equivocal Pathogenic Status for Cattle.</title>
        <authorList>
            <person name="Manso-Silvan L."/>
            <person name="Tardy F."/>
            <person name="Baranowski E."/>
            <person name="Barre A."/>
            <person name="Blanchard A."/>
            <person name="Breton M."/>
            <person name="Couture C."/>
            <person name="Citti C."/>
            <person name="Dordet-Frisoni E."/>
            <person name="Dupuy V."/>
            <person name="Gaurivaud P."/>
            <person name="Jacob D."/>
            <person name="Lemaitre C."/>
            <person name="Nikolski M."/>
            <person name="Nouvel L.X."/>
            <person name="Poumarat F."/>
            <person name="Thebault P."/>
            <person name="Theil S."/>
            <person name="Thiaucourt F."/>
            <person name="Sirand-Pugnet P."/>
        </authorList>
    </citation>
    <scope>NUCLEOTIDE SEQUENCE [LARGE SCALE GENOMIC DNA]</scope>
    <source>
        <strain evidence="2 3">14918</strain>
    </source>
</reference>
<name>N9UA60_9BACT</name>